<dbReference type="EMBL" id="RQTK01000215">
    <property type="protein sequence ID" value="RUS84179.1"/>
    <property type="molecule type" value="Genomic_DNA"/>
</dbReference>
<protein>
    <submittedName>
        <fullName evidence="2">Uncharacterized protein</fullName>
    </submittedName>
</protein>
<proteinExistence type="predicted"/>
<sequence length="129" mass="13615">MSSSSSSASDLSSSIFGLSFASGDLNDFFLSFHPRGNSPDRLSESESESSPEPSTFFLILLSLSSSVSSELLSSSPSRKRSTSLSMDTSSSSEKEQMGFTVASSLVLLTSSDLDATDESVTFCFFTAPS</sequence>
<gene>
    <name evidence="2" type="ORF">EGW08_008066</name>
</gene>
<comment type="caution">
    <text evidence="2">The sequence shown here is derived from an EMBL/GenBank/DDBJ whole genome shotgun (WGS) entry which is preliminary data.</text>
</comment>
<dbReference type="AlphaFoldDB" id="A0A3S1C6C3"/>
<reference evidence="2 3" key="1">
    <citation type="submission" date="2019-01" db="EMBL/GenBank/DDBJ databases">
        <title>A draft genome assembly of the solar-powered sea slug Elysia chlorotica.</title>
        <authorList>
            <person name="Cai H."/>
            <person name="Li Q."/>
            <person name="Fang X."/>
            <person name="Li J."/>
            <person name="Curtis N.E."/>
            <person name="Altenburger A."/>
            <person name="Shibata T."/>
            <person name="Feng M."/>
            <person name="Maeda T."/>
            <person name="Schwartz J.A."/>
            <person name="Shigenobu S."/>
            <person name="Lundholm N."/>
            <person name="Nishiyama T."/>
            <person name="Yang H."/>
            <person name="Hasebe M."/>
            <person name="Li S."/>
            <person name="Pierce S.K."/>
            <person name="Wang J."/>
        </authorList>
    </citation>
    <scope>NUCLEOTIDE SEQUENCE [LARGE SCALE GENOMIC DNA]</scope>
    <source>
        <strain evidence="2">EC2010</strain>
        <tissue evidence="2">Whole organism of an adult</tissue>
    </source>
</reference>
<name>A0A3S1C6C3_ELYCH</name>
<feature type="compositionally biased region" description="Low complexity" evidence="1">
    <location>
        <begin position="71"/>
        <end position="91"/>
    </location>
</feature>
<evidence type="ECO:0000313" key="2">
    <source>
        <dbReference type="EMBL" id="RUS84179.1"/>
    </source>
</evidence>
<evidence type="ECO:0000313" key="3">
    <source>
        <dbReference type="Proteomes" id="UP000271974"/>
    </source>
</evidence>
<keyword evidence="3" id="KW-1185">Reference proteome</keyword>
<feature type="region of interest" description="Disordered" evidence="1">
    <location>
        <begin position="71"/>
        <end position="96"/>
    </location>
</feature>
<organism evidence="2 3">
    <name type="scientific">Elysia chlorotica</name>
    <name type="common">Eastern emerald elysia</name>
    <name type="synonym">Sea slug</name>
    <dbReference type="NCBI Taxonomy" id="188477"/>
    <lineage>
        <taxon>Eukaryota</taxon>
        <taxon>Metazoa</taxon>
        <taxon>Spiralia</taxon>
        <taxon>Lophotrochozoa</taxon>
        <taxon>Mollusca</taxon>
        <taxon>Gastropoda</taxon>
        <taxon>Heterobranchia</taxon>
        <taxon>Euthyneura</taxon>
        <taxon>Panpulmonata</taxon>
        <taxon>Sacoglossa</taxon>
        <taxon>Placobranchoidea</taxon>
        <taxon>Plakobranchidae</taxon>
        <taxon>Elysia</taxon>
    </lineage>
</organism>
<evidence type="ECO:0000256" key="1">
    <source>
        <dbReference type="SAM" id="MobiDB-lite"/>
    </source>
</evidence>
<dbReference type="Proteomes" id="UP000271974">
    <property type="component" value="Unassembled WGS sequence"/>
</dbReference>
<accession>A0A3S1C6C3</accession>